<dbReference type="RefSeq" id="WP_012508997.1">
    <property type="nucleotide sequence ID" value="NC_011060.1"/>
</dbReference>
<protein>
    <recommendedName>
        <fullName evidence="4">DUF1634 domain-containing protein</fullName>
    </recommendedName>
</protein>
<keyword evidence="1" id="KW-1133">Transmembrane helix</keyword>
<proteinExistence type="predicted"/>
<dbReference type="Proteomes" id="UP000002724">
    <property type="component" value="Chromosome"/>
</dbReference>
<dbReference type="OrthoDB" id="598268at2"/>
<keyword evidence="3" id="KW-1185">Reference proteome</keyword>
<dbReference type="HOGENOM" id="CLU_151167_0_0_10"/>
<name>B4SEA3_PELPB</name>
<organism evidence="2 3">
    <name type="scientific">Pelodictyon phaeoclathratiforme (strain DSM 5477 / BU-1)</name>
    <dbReference type="NCBI Taxonomy" id="324925"/>
    <lineage>
        <taxon>Bacteria</taxon>
        <taxon>Pseudomonadati</taxon>
        <taxon>Chlorobiota</taxon>
        <taxon>Chlorobiia</taxon>
        <taxon>Chlorobiales</taxon>
        <taxon>Chlorobiaceae</taxon>
        <taxon>Chlorobium/Pelodictyon group</taxon>
        <taxon>Pelodictyon</taxon>
    </lineage>
</organism>
<evidence type="ECO:0000313" key="3">
    <source>
        <dbReference type="Proteomes" id="UP000002724"/>
    </source>
</evidence>
<keyword evidence="1" id="KW-0812">Transmembrane</keyword>
<evidence type="ECO:0000313" key="2">
    <source>
        <dbReference type="EMBL" id="ACF44522.1"/>
    </source>
</evidence>
<feature type="transmembrane region" description="Helical" evidence="1">
    <location>
        <begin position="113"/>
        <end position="133"/>
    </location>
</feature>
<feature type="transmembrane region" description="Helical" evidence="1">
    <location>
        <begin position="82"/>
        <end position="106"/>
    </location>
</feature>
<accession>B4SEA3</accession>
<dbReference type="eggNOG" id="ENOG5032U1K">
    <property type="taxonomic scope" value="Bacteria"/>
</dbReference>
<dbReference type="EMBL" id="CP001110">
    <property type="protein sequence ID" value="ACF44522.1"/>
    <property type="molecule type" value="Genomic_DNA"/>
</dbReference>
<dbReference type="STRING" id="324925.Ppha_2327"/>
<dbReference type="AlphaFoldDB" id="B4SEA3"/>
<reference evidence="2 3" key="1">
    <citation type="submission" date="2008-06" db="EMBL/GenBank/DDBJ databases">
        <title>Complete sequence of Pelodictyon phaeoclathratiforme BU-1.</title>
        <authorList>
            <consortium name="US DOE Joint Genome Institute"/>
            <person name="Lucas S."/>
            <person name="Copeland A."/>
            <person name="Lapidus A."/>
            <person name="Glavina del Rio T."/>
            <person name="Dalin E."/>
            <person name="Tice H."/>
            <person name="Bruce D."/>
            <person name="Goodwin L."/>
            <person name="Pitluck S."/>
            <person name="Schmutz J."/>
            <person name="Larimer F."/>
            <person name="Land M."/>
            <person name="Hauser L."/>
            <person name="Kyrpides N."/>
            <person name="Mikhailova N."/>
            <person name="Liu Z."/>
            <person name="Li T."/>
            <person name="Zhao F."/>
            <person name="Overmann J."/>
            <person name="Bryant D.A."/>
            <person name="Richardson P."/>
        </authorList>
    </citation>
    <scope>NUCLEOTIDE SEQUENCE [LARGE SCALE GENOMIC DNA]</scope>
    <source>
        <strain evidence="3">DSM 5477 / BU-1</strain>
    </source>
</reference>
<sequence>MKEQLHANRIQLTYANVLSWTSTLGMIFVAAGYVIYVFQLLPSAVSPAEIAMNWHLRAAELHKAVPVPSGWDWVTQLGRGDVLSYLSIIYLSSVTMLCLVVIIPLFFREKDRIYTLIALLQVLVLVFAATGIISGGH</sequence>
<dbReference type="KEGG" id="pph:Ppha_2327"/>
<evidence type="ECO:0008006" key="4">
    <source>
        <dbReference type="Google" id="ProtNLM"/>
    </source>
</evidence>
<feature type="transmembrane region" description="Helical" evidence="1">
    <location>
        <begin position="12"/>
        <end position="36"/>
    </location>
</feature>
<gene>
    <name evidence="2" type="ordered locus">Ppha_2327</name>
</gene>
<keyword evidence="1" id="KW-0472">Membrane</keyword>
<evidence type="ECO:0000256" key="1">
    <source>
        <dbReference type="SAM" id="Phobius"/>
    </source>
</evidence>